<organism evidence="8 9">
    <name type="scientific">Candidatus Vogelbacteria bacterium RIFOXYB1_FULL_42_16</name>
    <dbReference type="NCBI Taxonomy" id="1802436"/>
    <lineage>
        <taxon>Bacteria</taxon>
        <taxon>Candidatus Vogeliibacteriota</taxon>
    </lineage>
</organism>
<feature type="transmembrane region" description="Helical" evidence="6">
    <location>
        <begin position="344"/>
        <end position="368"/>
    </location>
</feature>
<gene>
    <name evidence="8" type="ORF">A2370_03150</name>
</gene>
<feature type="transmembrane region" description="Helical" evidence="6">
    <location>
        <begin position="12"/>
        <end position="33"/>
    </location>
</feature>
<keyword evidence="3 6" id="KW-1133">Transmembrane helix</keyword>
<sequence>MKTNTYLRYGILAGLALVLFTPLLVTSSMFFPFITGKNFTFRIIVELVAALWLILALRDPSARPKKSLILWGIIALFLATTVATIFSLYPYHSFWSNYERMDGLITQIHLLLYFLVVTGVLTTRIYWHRFFNLSLVFASCVSLYAVGQLSGLADIHQGSVRIDATLGNAAYMAVYMLIHLFLATYLAITYARNVWLKAVYWALAGWFTLLLYFTQTRGTILGLIGGLFIFGLVLAWRGEGKIKKIALGLLIGVILFVGSFIFFKDTSLVRNNATLNRFATISLTEATTVSRFTIWSMSLQAVKEHPLFGWGPENYLYVFSKYYQPSLWSQEPWFDRSHNVFLDWLISAGLIGLSAYLFLFGTAIYYLYRFGLRKKTEVAQPVFSKQKVVIDQKETIGVGILVALLVAYFIHNVFVFDNLISYILFFSLLGYVHTIVTENKKGFWSEKILADSLTLPIGGIALVLLAGSLYFINIKPIMASRGLIRAMSTTDAEIKYTEFKKVFALNTFGSREALEQYLLVATNVFGDQNVPVATKQKIGELALAQMAKETKDAGPDARLYLLLGSFMSNIGRFDESNAYLDKALSYSPKKQAIYFQLIANAVEQKNSTKALALAKQVYELDPKYREASLMYALVAIYSGQLDLADQILAKSDAQILFEARLLNAYNSIGRPDKVQALLKLRIKNLEQAIKTNPQDESNYLKSAEAWQTLGDKFKADEVLRRIIPLWEAKIKTDPDNKDNYISLAELYFRLGDSQKVEETISRVVNYYEAKIKQNPRSFKAYQALAEVFVQANRVDLAKQVMGRAISANPSLRYQAQKFLDSLPPAK</sequence>
<comment type="caution">
    <text evidence="8">The sequence shown here is derived from an EMBL/GenBank/DDBJ whole genome shotgun (WGS) entry which is preliminary data.</text>
</comment>
<dbReference type="InterPro" id="IPR051533">
    <property type="entry name" value="WaaL-like"/>
</dbReference>
<feature type="transmembrane region" description="Helical" evidence="6">
    <location>
        <begin position="39"/>
        <end position="57"/>
    </location>
</feature>
<evidence type="ECO:0000256" key="1">
    <source>
        <dbReference type="ARBA" id="ARBA00004141"/>
    </source>
</evidence>
<dbReference type="PANTHER" id="PTHR37422:SF13">
    <property type="entry name" value="LIPOPOLYSACCHARIDE BIOSYNTHESIS PROTEIN PA4999-RELATED"/>
    <property type="match status" value="1"/>
</dbReference>
<feature type="transmembrane region" description="Helical" evidence="6">
    <location>
        <begin position="130"/>
        <end position="149"/>
    </location>
</feature>
<feature type="transmembrane region" description="Helical" evidence="6">
    <location>
        <begin position="195"/>
        <end position="214"/>
    </location>
</feature>
<accession>A0A1G2QF94</accession>
<dbReference type="Pfam" id="PF13181">
    <property type="entry name" value="TPR_8"/>
    <property type="match status" value="1"/>
</dbReference>
<feature type="transmembrane region" description="Helical" evidence="6">
    <location>
        <begin position="448"/>
        <end position="472"/>
    </location>
</feature>
<dbReference type="EMBL" id="MHTH01000005">
    <property type="protein sequence ID" value="OHA59157.1"/>
    <property type="molecule type" value="Genomic_DNA"/>
</dbReference>
<dbReference type="PROSITE" id="PS50005">
    <property type="entry name" value="TPR"/>
    <property type="match status" value="1"/>
</dbReference>
<dbReference type="PANTHER" id="PTHR37422">
    <property type="entry name" value="TEICHURONIC ACID BIOSYNTHESIS PROTEIN TUAE"/>
    <property type="match status" value="1"/>
</dbReference>
<dbReference type="SUPFAM" id="SSF48452">
    <property type="entry name" value="TPR-like"/>
    <property type="match status" value="1"/>
</dbReference>
<evidence type="ECO:0000256" key="6">
    <source>
        <dbReference type="SAM" id="Phobius"/>
    </source>
</evidence>
<feature type="transmembrane region" description="Helical" evidence="6">
    <location>
        <begin position="220"/>
        <end position="238"/>
    </location>
</feature>
<dbReference type="InterPro" id="IPR011990">
    <property type="entry name" value="TPR-like_helical_dom_sf"/>
</dbReference>
<evidence type="ECO:0000313" key="8">
    <source>
        <dbReference type="EMBL" id="OHA59157.1"/>
    </source>
</evidence>
<dbReference type="STRING" id="1802436.A2370_03150"/>
<feature type="transmembrane region" description="Helical" evidence="6">
    <location>
        <begin position="395"/>
        <end position="413"/>
    </location>
</feature>
<dbReference type="Pfam" id="PF04932">
    <property type="entry name" value="Wzy_C"/>
    <property type="match status" value="1"/>
</dbReference>
<feature type="transmembrane region" description="Helical" evidence="6">
    <location>
        <begin position="69"/>
        <end position="92"/>
    </location>
</feature>
<keyword evidence="5" id="KW-0802">TPR repeat</keyword>
<dbReference type="InterPro" id="IPR007016">
    <property type="entry name" value="O-antigen_ligase-rel_domated"/>
</dbReference>
<keyword evidence="4 6" id="KW-0472">Membrane</keyword>
<feature type="transmembrane region" description="Helical" evidence="6">
    <location>
        <begin position="419"/>
        <end position="436"/>
    </location>
</feature>
<dbReference type="InterPro" id="IPR019734">
    <property type="entry name" value="TPR_rpt"/>
</dbReference>
<dbReference type="Proteomes" id="UP000176222">
    <property type="component" value="Unassembled WGS sequence"/>
</dbReference>
<feature type="domain" description="O-antigen ligase-related" evidence="7">
    <location>
        <begin position="206"/>
        <end position="357"/>
    </location>
</feature>
<evidence type="ECO:0000256" key="5">
    <source>
        <dbReference type="PROSITE-ProRule" id="PRU00339"/>
    </source>
</evidence>
<feature type="repeat" description="TPR" evidence="5">
    <location>
        <begin position="557"/>
        <end position="590"/>
    </location>
</feature>
<evidence type="ECO:0000256" key="2">
    <source>
        <dbReference type="ARBA" id="ARBA00022692"/>
    </source>
</evidence>
<evidence type="ECO:0000259" key="7">
    <source>
        <dbReference type="Pfam" id="PF04932"/>
    </source>
</evidence>
<evidence type="ECO:0000256" key="4">
    <source>
        <dbReference type="ARBA" id="ARBA00023136"/>
    </source>
</evidence>
<proteinExistence type="predicted"/>
<name>A0A1G2QF94_9BACT</name>
<comment type="subcellular location">
    <subcellularLocation>
        <location evidence="1">Membrane</location>
        <topology evidence="1">Multi-pass membrane protein</topology>
    </subcellularLocation>
</comment>
<reference evidence="8 9" key="1">
    <citation type="journal article" date="2016" name="Nat. Commun.">
        <title>Thousands of microbial genomes shed light on interconnected biogeochemical processes in an aquifer system.</title>
        <authorList>
            <person name="Anantharaman K."/>
            <person name="Brown C.T."/>
            <person name="Hug L.A."/>
            <person name="Sharon I."/>
            <person name="Castelle C.J."/>
            <person name="Probst A.J."/>
            <person name="Thomas B.C."/>
            <person name="Singh A."/>
            <person name="Wilkins M.J."/>
            <person name="Karaoz U."/>
            <person name="Brodie E.L."/>
            <person name="Williams K.H."/>
            <person name="Hubbard S.S."/>
            <person name="Banfield J.F."/>
        </authorList>
    </citation>
    <scope>NUCLEOTIDE SEQUENCE [LARGE SCALE GENOMIC DNA]</scope>
</reference>
<evidence type="ECO:0000256" key="3">
    <source>
        <dbReference type="ARBA" id="ARBA00022989"/>
    </source>
</evidence>
<protein>
    <recommendedName>
        <fullName evidence="7">O-antigen ligase-related domain-containing protein</fullName>
    </recommendedName>
</protein>
<feature type="transmembrane region" description="Helical" evidence="6">
    <location>
        <begin position="169"/>
        <end position="188"/>
    </location>
</feature>
<keyword evidence="2 6" id="KW-0812">Transmembrane</keyword>
<feature type="transmembrane region" description="Helical" evidence="6">
    <location>
        <begin position="245"/>
        <end position="263"/>
    </location>
</feature>
<dbReference type="AlphaFoldDB" id="A0A1G2QF94"/>
<dbReference type="GO" id="GO:0016020">
    <property type="term" value="C:membrane"/>
    <property type="evidence" value="ECO:0007669"/>
    <property type="project" value="UniProtKB-SubCell"/>
</dbReference>
<dbReference type="Gene3D" id="1.25.40.10">
    <property type="entry name" value="Tetratricopeptide repeat domain"/>
    <property type="match status" value="2"/>
</dbReference>
<feature type="transmembrane region" description="Helical" evidence="6">
    <location>
        <begin position="104"/>
        <end position="123"/>
    </location>
</feature>
<evidence type="ECO:0000313" key="9">
    <source>
        <dbReference type="Proteomes" id="UP000176222"/>
    </source>
</evidence>